<sequence length="355" mass="42547">MDDHHVVCFSCLTPYHVFVSYILSKTVYKHHYKVILFSDHYHREIYQRALKLKIWDKIILVEEKNKSLDFIYQQLNQIDLNHIDVLHYFSWGSIFQLLLIDCIPNHIKLIMTDEGVGTYYIKEAVDHWKNKYSPHRNPIDFHKVSEIWLFDKRLYVSSLEKPLKDIDFKKCLEENIKFELCRELNILFGYAHEKKDWDILFFDQPLSLAHITSIAEEKNLLMRIVEAGKDYKLLVKKHPTDHINKYAGLNLNILQCSDIPWEIVYLNEYIQNNSIMQNKIYMTYNSTALLNTRILFKDLDNSNRFLVLNKLLSKYTDTSQANSLLKKYFEKFKEFYGNNYYELETLEELESILQN</sequence>
<gene>
    <name evidence="1" type="ORF">HNQ80_001818</name>
</gene>
<keyword evidence="2" id="KW-1185">Reference proteome</keyword>
<comment type="caution">
    <text evidence="1">The sequence shown here is derived from an EMBL/GenBank/DDBJ whole genome shotgun (WGS) entry which is preliminary data.</text>
</comment>
<reference evidence="1 2" key="1">
    <citation type="submission" date="2020-08" db="EMBL/GenBank/DDBJ databases">
        <title>Genomic Encyclopedia of Type Strains, Phase IV (KMG-IV): sequencing the most valuable type-strain genomes for metagenomic binning, comparative biology and taxonomic classification.</title>
        <authorList>
            <person name="Goeker M."/>
        </authorList>
    </citation>
    <scope>NUCLEOTIDE SEQUENCE [LARGE SCALE GENOMIC DNA]</scope>
    <source>
        <strain evidence="1 2">DSM 103526</strain>
    </source>
</reference>
<protein>
    <submittedName>
        <fullName evidence="1">Uncharacterized protein</fullName>
    </submittedName>
</protein>
<name>A0A841L008_9FIRM</name>
<dbReference type="RefSeq" id="WP_184310275.1">
    <property type="nucleotide sequence ID" value="NZ_JACHEN010000009.1"/>
</dbReference>
<accession>A0A841L008</accession>
<proteinExistence type="predicted"/>
<evidence type="ECO:0000313" key="2">
    <source>
        <dbReference type="Proteomes" id="UP000579281"/>
    </source>
</evidence>
<dbReference type="EMBL" id="JACHEN010000009">
    <property type="protein sequence ID" value="MBB6215729.1"/>
    <property type="molecule type" value="Genomic_DNA"/>
</dbReference>
<dbReference type="Proteomes" id="UP000579281">
    <property type="component" value="Unassembled WGS sequence"/>
</dbReference>
<evidence type="ECO:0000313" key="1">
    <source>
        <dbReference type="EMBL" id="MBB6215729.1"/>
    </source>
</evidence>
<organism evidence="1 2">
    <name type="scientific">Anaerosolibacter carboniphilus</name>
    <dbReference type="NCBI Taxonomy" id="1417629"/>
    <lineage>
        <taxon>Bacteria</taxon>
        <taxon>Bacillati</taxon>
        <taxon>Bacillota</taxon>
        <taxon>Clostridia</taxon>
        <taxon>Peptostreptococcales</taxon>
        <taxon>Thermotaleaceae</taxon>
        <taxon>Anaerosolibacter</taxon>
    </lineage>
</organism>
<dbReference type="AlphaFoldDB" id="A0A841L008"/>